<evidence type="ECO:0000256" key="1">
    <source>
        <dbReference type="ARBA" id="ARBA00004128"/>
    </source>
</evidence>
<keyword evidence="21" id="KW-1185">Reference proteome</keyword>
<dbReference type="InterPro" id="IPR003439">
    <property type="entry name" value="ABC_transporter-like_ATP-bd"/>
</dbReference>
<dbReference type="PANTHER" id="PTHR24223:SF443">
    <property type="entry name" value="MULTIDRUG-RESISTANCE LIKE PROTEIN 1, ISOFORM I"/>
    <property type="match status" value="1"/>
</dbReference>
<feature type="transmembrane region" description="Helical" evidence="17">
    <location>
        <begin position="457"/>
        <end position="479"/>
    </location>
</feature>
<dbReference type="InterPro" id="IPR017871">
    <property type="entry name" value="ABC_transporter-like_CS"/>
</dbReference>
<dbReference type="GO" id="GO:0000323">
    <property type="term" value="C:lytic vacuole"/>
    <property type="evidence" value="ECO:0007669"/>
    <property type="project" value="UniProtKB-ARBA"/>
</dbReference>
<evidence type="ECO:0000256" key="3">
    <source>
        <dbReference type="ARBA" id="ARBA00009726"/>
    </source>
</evidence>
<keyword evidence="8" id="KW-0677">Repeat</keyword>
<dbReference type="SUPFAM" id="SSF52540">
    <property type="entry name" value="P-loop containing nucleoside triphosphate hydrolases"/>
    <property type="match status" value="2"/>
</dbReference>
<dbReference type="Pfam" id="PF00664">
    <property type="entry name" value="ABC_membrane"/>
    <property type="match status" value="2"/>
</dbReference>
<evidence type="ECO:0000256" key="5">
    <source>
        <dbReference type="ARBA" id="ARBA00022475"/>
    </source>
</evidence>
<evidence type="ECO:0000256" key="4">
    <source>
        <dbReference type="ARBA" id="ARBA00022448"/>
    </source>
</evidence>
<feature type="transmembrane region" description="Helical" evidence="17">
    <location>
        <begin position="545"/>
        <end position="563"/>
    </location>
</feature>
<keyword evidence="9" id="KW-0547">Nucleotide-binding</keyword>
<dbReference type="CDD" id="cd18603">
    <property type="entry name" value="ABC_6TM_MRP1_2_3_6_D2_like"/>
    <property type="match status" value="1"/>
</dbReference>
<dbReference type="InterPro" id="IPR005292">
    <property type="entry name" value="MRP"/>
</dbReference>
<feature type="compositionally biased region" description="Basic and acidic residues" evidence="16">
    <location>
        <begin position="908"/>
        <end position="920"/>
    </location>
</feature>
<feature type="transmembrane region" description="Helical" evidence="17">
    <location>
        <begin position="1072"/>
        <end position="1089"/>
    </location>
</feature>
<evidence type="ECO:0000256" key="15">
    <source>
        <dbReference type="ARBA" id="ARBA00047523"/>
    </source>
</evidence>
<feature type="domain" description="ABC transmembrane type-1" evidence="19">
    <location>
        <begin position="957"/>
        <end position="1237"/>
    </location>
</feature>
<dbReference type="FunFam" id="3.40.50.300:FF:000074">
    <property type="entry name" value="Multidrug resistance-associated protein 5 isoform 1"/>
    <property type="match status" value="1"/>
</dbReference>
<dbReference type="GO" id="GO:0015431">
    <property type="term" value="F:ABC-type glutathione S-conjugate transporter activity"/>
    <property type="evidence" value="ECO:0007669"/>
    <property type="project" value="UniProtKB-EC"/>
</dbReference>
<proteinExistence type="inferred from homology"/>
<dbReference type="GO" id="GO:0005774">
    <property type="term" value="C:vacuolar membrane"/>
    <property type="evidence" value="ECO:0007669"/>
    <property type="project" value="UniProtKB-SubCell"/>
</dbReference>
<feature type="transmembrane region" description="Helical" evidence="17">
    <location>
        <begin position="1095"/>
        <end position="1115"/>
    </location>
</feature>
<gene>
    <name evidence="20" type="ORF">CHIRRI_LOCUS144</name>
</gene>
<dbReference type="SMART" id="SM00382">
    <property type="entry name" value="AAA"/>
    <property type="match status" value="2"/>
</dbReference>
<dbReference type="FunFam" id="1.20.1560.10:FF:000020">
    <property type="entry name" value="ABC metal ion transporter"/>
    <property type="match status" value="1"/>
</dbReference>
<reference evidence="20" key="1">
    <citation type="submission" date="2022-01" db="EMBL/GenBank/DDBJ databases">
        <authorList>
            <person name="King R."/>
        </authorList>
    </citation>
    <scope>NUCLEOTIDE SEQUENCE</scope>
</reference>
<name>A0A9N9RHZ6_9DIPT</name>
<dbReference type="PROSITE" id="PS50893">
    <property type="entry name" value="ABC_TRANSPORTER_2"/>
    <property type="match status" value="2"/>
</dbReference>
<dbReference type="InterPro" id="IPR036640">
    <property type="entry name" value="ABC1_TM_sf"/>
</dbReference>
<feature type="domain" description="ABC transporter" evidence="18">
    <location>
        <begin position="629"/>
        <end position="852"/>
    </location>
</feature>
<feature type="transmembrane region" description="Helical" evidence="17">
    <location>
        <begin position="1182"/>
        <end position="1202"/>
    </location>
</feature>
<evidence type="ECO:0000256" key="10">
    <source>
        <dbReference type="ARBA" id="ARBA00022840"/>
    </source>
</evidence>
<evidence type="ECO:0000256" key="6">
    <source>
        <dbReference type="ARBA" id="ARBA00022554"/>
    </source>
</evidence>
<feature type="transmembrane region" description="Helical" evidence="17">
    <location>
        <begin position="583"/>
        <end position="603"/>
    </location>
</feature>
<comment type="subcellular location">
    <subcellularLocation>
        <location evidence="2">Cell membrane</location>
        <topology evidence="2">Multi-pass membrane protein</topology>
    </subcellularLocation>
    <subcellularLocation>
        <location evidence="1">Vacuole membrane</location>
        <topology evidence="1">Multi-pass membrane protein</topology>
    </subcellularLocation>
</comment>
<dbReference type="Gene3D" id="1.20.1560.10">
    <property type="entry name" value="ABC transporter type 1, transmembrane domain"/>
    <property type="match status" value="2"/>
</dbReference>
<feature type="region of interest" description="Disordered" evidence="16">
    <location>
        <begin position="887"/>
        <end position="925"/>
    </location>
</feature>
<comment type="catalytic activity">
    <reaction evidence="15">
        <text>leukotriene C4(in) + ATP + H2O = leukotriene C4(out) + ADP + phosphate + H(+)</text>
        <dbReference type="Rhea" id="RHEA:38963"/>
        <dbReference type="ChEBI" id="CHEBI:15377"/>
        <dbReference type="ChEBI" id="CHEBI:15378"/>
        <dbReference type="ChEBI" id="CHEBI:30616"/>
        <dbReference type="ChEBI" id="CHEBI:43474"/>
        <dbReference type="ChEBI" id="CHEBI:57973"/>
        <dbReference type="ChEBI" id="CHEBI:456216"/>
    </reaction>
    <physiologicalReaction direction="left-to-right" evidence="15">
        <dbReference type="Rhea" id="RHEA:38964"/>
    </physiologicalReaction>
</comment>
<dbReference type="Pfam" id="PF00005">
    <property type="entry name" value="ABC_tran"/>
    <property type="match status" value="2"/>
</dbReference>
<dbReference type="SUPFAM" id="SSF90123">
    <property type="entry name" value="ABC transporter transmembrane region"/>
    <property type="match status" value="2"/>
</dbReference>
<evidence type="ECO:0000313" key="21">
    <source>
        <dbReference type="Proteomes" id="UP001153620"/>
    </source>
</evidence>
<evidence type="ECO:0000256" key="16">
    <source>
        <dbReference type="SAM" id="MobiDB-lite"/>
    </source>
</evidence>
<dbReference type="PROSITE" id="PS50929">
    <property type="entry name" value="ABC_TM1F"/>
    <property type="match status" value="2"/>
</dbReference>
<feature type="domain" description="ABC transmembrane type-1" evidence="19">
    <location>
        <begin position="320"/>
        <end position="597"/>
    </location>
</feature>
<accession>A0A9N9RHZ6</accession>
<evidence type="ECO:0000259" key="18">
    <source>
        <dbReference type="PROSITE" id="PS50893"/>
    </source>
</evidence>
<dbReference type="Pfam" id="PF24357">
    <property type="entry name" value="TMD0_ABC"/>
    <property type="match status" value="1"/>
</dbReference>
<dbReference type="FunFam" id="3.40.50.300:FF:000293">
    <property type="entry name" value="ATP binding cassette subfamily C member 1"/>
    <property type="match status" value="1"/>
</dbReference>
<dbReference type="CDD" id="cd18595">
    <property type="entry name" value="ABC_6TM_MRP1_2_3_6_D1_like"/>
    <property type="match status" value="1"/>
</dbReference>
<feature type="transmembrane region" description="Helical" evidence="17">
    <location>
        <begin position="129"/>
        <end position="148"/>
    </location>
</feature>
<dbReference type="EC" id="7.6.2.3" evidence="14"/>
<evidence type="ECO:0000256" key="7">
    <source>
        <dbReference type="ARBA" id="ARBA00022692"/>
    </source>
</evidence>
<feature type="transmembrane region" description="Helical" evidence="17">
    <location>
        <begin position="171"/>
        <end position="191"/>
    </location>
</feature>
<dbReference type="GO" id="GO:0005524">
    <property type="term" value="F:ATP binding"/>
    <property type="evidence" value="ECO:0007669"/>
    <property type="project" value="UniProtKB-KW"/>
</dbReference>
<feature type="transmembrane region" description="Helical" evidence="17">
    <location>
        <begin position="70"/>
        <end position="93"/>
    </location>
</feature>
<feature type="transmembrane region" description="Helical" evidence="17">
    <location>
        <begin position="99"/>
        <end position="117"/>
    </location>
</feature>
<dbReference type="InterPro" id="IPR027417">
    <property type="entry name" value="P-loop_NTPase"/>
</dbReference>
<dbReference type="InterPro" id="IPR011527">
    <property type="entry name" value="ABC1_TM_dom"/>
</dbReference>
<evidence type="ECO:0000256" key="13">
    <source>
        <dbReference type="ARBA" id="ARBA00023136"/>
    </source>
</evidence>
<feature type="region of interest" description="Disordered" evidence="16">
    <location>
        <begin position="278"/>
        <end position="301"/>
    </location>
</feature>
<keyword evidence="11" id="KW-1278">Translocase</keyword>
<dbReference type="PROSITE" id="PS00211">
    <property type="entry name" value="ABC_TRANSPORTER_1"/>
    <property type="match status" value="2"/>
</dbReference>
<evidence type="ECO:0000256" key="11">
    <source>
        <dbReference type="ARBA" id="ARBA00022967"/>
    </source>
</evidence>
<keyword evidence="12 17" id="KW-1133">Transmembrane helix</keyword>
<keyword evidence="7 17" id="KW-0812">Transmembrane</keyword>
<feature type="transmembrane region" description="Helical" evidence="17">
    <location>
        <begin position="432"/>
        <end position="451"/>
    </location>
</feature>
<evidence type="ECO:0000259" key="19">
    <source>
        <dbReference type="PROSITE" id="PS50929"/>
    </source>
</evidence>
<organism evidence="20 21">
    <name type="scientific">Chironomus riparius</name>
    <dbReference type="NCBI Taxonomy" id="315576"/>
    <lineage>
        <taxon>Eukaryota</taxon>
        <taxon>Metazoa</taxon>
        <taxon>Ecdysozoa</taxon>
        <taxon>Arthropoda</taxon>
        <taxon>Hexapoda</taxon>
        <taxon>Insecta</taxon>
        <taxon>Pterygota</taxon>
        <taxon>Neoptera</taxon>
        <taxon>Endopterygota</taxon>
        <taxon>Diptera</taxon>
        <taxon>Nematocera</taxon>
        <taxon>Chironomoidea</taxon>
        <taxon>Chironomidae</taxon>
        <taxon>Chironominae</taxon>
        <taxon>Chironomus</taxon>
    </lineage>
</organism>
<feature type="transmembrane region" description="Helical" evidence="17">
    <location>
        <begin position="352"/>
        <end position="372"/>
    </location>
</feature>
<evidence type="ECO:0000256" key="14">
    <source>
        <dbReference type="ARBA" id="ARBA00024220"/>
    </source>
</evidence>
<evidence type="ECO:0000256" key="9">
    <source>
        <dbReference type="ARBA" id="ARBA00022741"/>
    </source>
</evidence>
<protein>
    <recommendedName>
        <fullName evidence="14">ABC-type glutathione-S-conjugate transporter</fullName>
        <ecNumber evidence="14">7.6.2.3</ecNumber>
    </recommendedName>
</protein>
<feature type="domain" description="ABC transporter" evidence="18">
    <location>
        <begin position="1272"/>
        <end position="1506"/>
    </location>
</feature>
<dbReference type="Gene3D" id="3.40.50.300">
    <property type="entry name" value="P-loop containing nucleotide triphosphate hydrolases"/>
    <property type="match status" value="2"/>
</dbReference>
<evidence type="ECO:0000256" key="17">
    <source>
        <dbReference type="SAM" id="Phobius"/>
    </source>
</evidence>
<dbReference type="NCBIfam" id="TIGR00957">
    <property type="entry name" value="MRP_assoc_pro"/>
    <property type="match status" value="1"/>
</dbReference>
<reference evidence="20" key="2">
    <citation type="submission" date="2022-10" db="EMBL/GenBank/DDBJ databases">
        <authorList>
            <consortium name="ENA_rothamsted_submissions"/>
            <consortium name="culmorum"/>
            <person name="King R."/>
        </authorList>
    </citation>
    <scope>NUCLEOTIDE SEQUENCE</scope>
</reference>
<dbReference type="OrthoDB" id="6500128at2759"/>
<feature type="transmembrane region" description="Helical" evidence="17">
    <location>
        <begin position="32"/>
        <end position="49"/>
    </location>
</feature>
<evidence type="ECO:0000256" key="8">
    <source>
        <dbReference type="ARBA" id="ARBA00022737"/>
    </source>
</evidence>
<keyword evidence="5" id="KW-1003">Cell membrane</keyword>
<sequence length="1525" mass="172339">MFEEFCGSPFWDAELTWSETNPDFTFCFKQTVLIWVPCLYLWLFSIVDLRRRSRSRRSDIPWSFLNLSKLVFTILLVCLSIVDLTLMLAIATGEEIFDVQYVSIGIKLVTFIFLVFIQLYHKKKGHRTSIYLFIFWMMLVIFAIPQLLREIRELNSAELGDGDFTWSDFQFINYVLYFSFITIEWFLCCFADKPPRNSTYPKYANPSPELGVGAIIKIFYAWFEPIAWKGYRRPLTEKDIYDINPENASAELVPKFDYNFEKSVTKSKKKIYKEQQKQLRNQQNKSIPNGTSTTETQEPPKPEGSVLAALVGSFIGPFSFALFMRFLIDFLQFGSPLVLGALITYVDSDGALWKGLVLTFALFLITFVMAILNGHQSIIAYRVGFCMRTSLISAIYRKALRISSEAKRTTTVGEIVNLMAVDSNRFLEMIPYLMLTISAPFTMSLAIFLLWRIIGVSVFAGLAVLIVMFPLSGIIANKLKNIQFRQMKIKDERVKLINEILNGIKVLKLYAWEPSFEKQIGETREVEIKTLRHAAMYNAITEFQWGLTPFLVSFVSFTTYVMLGNPLTPDVAFVALALFNILRMPMTFLPLGINFIMIAYVSIKRLNKFMNSLELDPNNVTRNPCEHAMKIQDGNFSWGGMEKTLKNINIAVNKGSLTAVVGPVGAGKSSLISAFLGEMEKLSGTANLDGRIAYVPQQAWIQNATLQDNILFGKPLNKKLYEKVIHACALTADLSMLPGGDQTEIGEKGINLSGGQKQRISLARAVYSGAEVFIFDDPLSAVDSHVGKHIFENVMSHEGMLRGKTRFLVTHALSYLPKVDVINVMLNGEITENGTYKELLARKGAFSEFLVQYLQEHQDEEDLAEIGSQLGDDEELKKIFQRSVSTMSMNRGDKSSPTSSLRRRRDSRRSSKQSEQEEMPKQSALNKLMTSEEAAIGSVSWGVYLRYFRSVGVTYVLIVVLFNIISQTASVLGNFWLTIWTQDERSHLEIFWRNLYVGVYGAFGLLQGISILVGTVLFALGSLKAARHLHFRLLHNILRLPVSFFDTTPLGRIINRFSRDTDVIDAFLPNMMRTWFSMAFALVGTIIVISYSTPIFISVIVPLMVVYYFIQRFYIATSRQLKRIESITRSPIYSHFGESVSGQSTIRAYDVDKRFIVDSETRVDHNQAVAYQNIIANRWLGIRLEIIGSFIVLFASLFAVLGRTTMESAIVGLSISYALQVSSLLNFFVRIATEVESNIVSVERVEEYADLPQEAAWKTIETNPKWPQSGIVEFSNYQFRYREGLDLVLKGINFKTNSEEKIGIVGRTGAGKSSLTLALFRIVEAAGGKIIIDDVDISGIGLHSLRSRLTIIPQDPVLFSGSLRMNIDPFNSYSDDAIWQALEHSHLKSFVKGLSDGLTHKITEGGENLSVGQRQLVCLARALLRKTKVLILDEATAAIDFETDELIQKTIRSQFNDCTILTIAHRLNTIMDSDRIIVLDAGMIAEFDTPKSLMDNKNSIFYGMARNAGLVGDDYGYDFKEETEF</sequence>
<keyword evidence="10" id="KW-0067">ATP-binding</keyword>
<dbReference type="Proteomes" id="UP001153620">
    <property type="component" value="Chromosome 1"/>
</dbReference>
<dbReference type="FunFam" id="1.20.1560.10:FF:000001">
    <property type="entry name" value="ATP-binding cassette subfamily C member 1"/>
    <property type="match status" value="1"/>
</dbReference>
<feature type="compositionally biased region" description="Polar residues" evidence="16">
    <location>
        <begin position="279"/>
        <end position="297"/>
    </location>
</feature>
<feature type="transmembrane region" description="Helical" evidence="17">
    <location>
        <begin position="955"/>
        <end position="977"/>
    </location>
</feature>
<dbReference type="InterPro" id="IPR056227">
    <property type="entry name" value="TMD0_ABC"/>
</dbReference>
<evidence type="ECO:0000313" key="20">
    <source>
        <dbReference type="EMBL" id="CAG9797144.1"/>
    </source>
</evidence>
<dbReference type="GO" id="GO:0016887">
    <property type="term" value="F:ATP hydrolysis activity"/>
    <property type="evidence" value="ECO:0007669"/>
    <property type="project" value="InterPro"/>
</dbReference>
<feature type="transmembrane region" description="Helical" evidence="17">
    <location>
        <begin position="997"/>
        <end position="1023"/>
    </location>
</feature>
<dbReference type="PANTHER" id="PTHR24223">
    <property type="entry name" value="ATP-BINDING CASSETTE SUB-FAMILY C"/>
    <property type="match status" value="1"/>
</dbReference>
<keyword evidence="6" id="KW-0926">Vacuole</keyword>
<dbReference type="EMBL" id="OU895877">
    <property type="protein sequence ID" value="CAG9797144.1"/>
    <property type="molecule type" value="Genomic_DNA"/>
</dbReference>
<keyword evidence="4" id="KW-0813">Transport</keyword>
<dbReference type="CDD" id="cd03250">
    <property type="entry name" value="ABCC_MRP_domain1"/>
    <property type="match status" value="1"/>
</dbReference>
<evidence type="ECO:0000256" key="2">
    <source>
        <dbReference type="ARBA" id="ARBA00004651"/>
    </source>
</evidence>
<dbReference type="CDD" id="cd03244">
    <property type="entry name" value="ABCC_MRP_domain2"/>
    <property type="match status" value="1"/>
</dbReference>
<feature type="transmembrane region" description="Helical" evidence="17">
    <location>
        <begin position="304"/>
        <end position="323"/>
    </location>
</feature>
<keyword evidence="13 17" id="KW-0472">Membrane</keyword>
<dbReference type="GO" id="GO:0005886">
    <property type="term" value="C:plasma membrane"/>
    <property type="evidence" value="ECO:0007669"/>
    <property type="project" value="UniProtKB-SubCell"/>
</dbReference>
<evidence type="ECO:0000256" key="12">
    <source>
        <dbReference type="ARBA" id="ARBA00022989"/>
    </source>
</evidence>
<dbReference type="InterPro" id="IPR003593">
    <property type="entry name" value="AAA+_ATPase"/>
</dbReference>
<comment type="similarity">
    <text evidence="3">Belongs to the ABC transporter superfamily. ABCC family. Conjugate transporter (TC 3.A.1.208) subfamily.</text>
</comment>
<dbReference type="InterPro" id="IPR050173">
    <property type="entry name" value="ABC_transporter_C-like"/>
</dbReference>